<name>A0A3N0E5N6_9ACTN</name>
<comment type="similarity">
    <text evidence="1">Belongs to the HAD-like hydrolase superfamily. SerB family.</text>
</comment>
<comment type="caution">
    <text evidence="5">The sequence shown here is derived from an EMBL/GenBank/DDBJ whole genome shotgun (WGS) entry which is preliminary data.</text>
</comment>
<evidence type="ECO:0000313" key="6">
    <source>
        <dbReference type="Proteomes" id="UP000269198"/>
    </source>
</evidence>
<evidence type="ECO:0000256" key="2">
    <source>
        <dbReference type="ARBA" id="ARBA00022723"/>
    </source>
</evidence>
<dbReference type="SUPFAM" id="SSF56784">
    <property type="entry name" value="HAD-like"/>
    <property type="match status" value="1"/>
</dbReference>
<reference evidence="5 6" key="1">
    <citation type="submission" date="2018-11" db="EMBL/GenBank/DDBJ databases">
        <title>The genome draft of YIM 96095.</title>
        <authorList>
            <person name="Tang S.-K."/>
            <person name="Chunyu W.-X."/>
            <person name="Feng Y.-Z."/>
        </authorList>
    </citation>
    <scope>NUCLEOTIDE SEQUENCE [LARGE SCALE GENOMIC DNA]</scope>
    <source>
        <strain evidence="5 6">YIM 96095</strain>
    </source>
</reference>
<gene>
    <name evidence="5" type="ORF">EFW17_16810</name>
</gene>
<evidence type="ECO:0000256" key="3">
    <source>
        <dbReference type="ARBA" id="ARBA00022801"/>
    </source>
</evidence>
<dbReference type="GO" id="GO:0046872">
    <property type="term" value="F:metal ion binding"/>
    <property type="evidence" value="ECO:0007669"/>
    <property type="project" value="UniProtKB-KW"/>
</dbReference>
<protein>
    <submittedName>
        <fullName evidence="5">Haloacid dehalogenase-like hydrolase</fullName>
    </submittedName>
</protein>
<sequence>MADVTSSGATSAAAMPDLSGSPALILDLDGTVHPGTVGAEVLRELVQTGNASQEAASTALAAISGRADPSASFYATVETVYSQYAAAIDGIPHHALKNAARFAWRTCRRTVFEFAWPVVSAAAQSGYTTVIISGSPLEAVSEASLDLEISHYYGTQVEVTDGHCRARLERAPGHAGGKRGCLDELNERLTLDLGRSLAIGNSVSDIEILTAVGYPITFEADADLAALARARDWPMVDRETALRACMSVISPK</sequence>
<dbReference type="PANTHER" id="PTHR43344:SF13">
    <property type="entry name" value="PHOSPHATASE RV3661-RELATED"/>
    <property type="match status" value="1"/>
</dbReference>
<dbReference type="Pfam" id="PF12710">
    <property type="entry name" value="HAD"/>
    <property type="match status" value="1"/>
</dbReference>
<proteinExistence type="inferred from homology"/>
<keyword evidence="6" id="KW-1185">Reference proteome</keyword>
<organism evidence="5 6">
    <name type="scientific">Halostreptopolyspora alba</name>
    <dbReference type="NCBI Taxonomy" id="2487137"/>
    <lineage>
        <taxon>Bacteria</taxon>
        <taxon>Bacillati</taxon>
        <taxon>Actinomycetota</taxon>
        <taxon>Actinomycetes</taxon>
        <taxon>Streptosporangiales</taxon>
        <taxon>Nocardiopsidaceae</taxon>
        <taxon>Halostreptopolyspora</taxon>
    </lineage>
</organism>
<keyword evidence="3 5" id="KW-0378">Hydrolase</keyword>
<dbReference type="Gene3D" id="1.20.1440.100">
    <property type="entry name" value="SG protein - dephosphorylation function"/>
    <property type="match status" value="1"/>
</dbReference>
<dbReference type="GO" id="GO:0016787">
    <property type="term" value="F:hydrolase activity"/>
    <property type="evidence" value="ECO:0007669"/>
    <property type="project" value="UniProtKB-KW"/>
</dbReference>
<dbReference type="Gene3D" id="3.40.50.1000">
    <property type="entry name" value="HAD superfamily/HAD-like"/>
    <property type="match status" value="1"/>
</dbReference>
<dbReference type="EMBL" id="RJMB01000018">
    <property type="protein sequence ID" value="RNL83164.1"/>
    <property type="molecule type" value="Genomic_DNA"/>
</dbReference>
<accession>A0A3N0E5N6</accession>
<evidence type="ECO:0000256" key="1">
    <source>
        <dbReference type="ARBA" id="ARBA00009184"/>
    </source>
</evidence>
<dbReference type="InterPro" id="IPR023214">
    <property type="entry name" value="HAD_sf"/>
</dbReference>
<evidence type="ECO:0000313" key="5">
    <source>
        <dbReference type="EMBL" id="RNL83164.1"/>
    </source>
</evidence>
<dbReference type="Proteomes" id="UP000269198">
    <property type="component" value="Unassembled WGS sequence"/>
</dbReference>
<dbReference type="OrthoDB" id="3612726at2"/>
<dbReference type="PANTHER" id="PTHR43344">
    <property type="entry name" value="PHOSPHOSERINE PHOSPHATASE"/>
    <property type="match status" value="1"/>
</dbReference>
<evidence type="ECO:0000256" key="4">
    <source>
        <dbReference type="ARBA" id="ARBA00022842"/>
    </source>
</evidence>
<dbReference type="AlphaFoldDB" id="A0A3N0E5N6"/>
<keyword evidence="4" id="KW-0460">Magnesium</keyword>
<keyword evidence="2" id="KW-0479">Metal-binding</keyword>
<dbReference type="InterPro" id="IPR036412">
    <property type="entry name" value="HAD-like_sf"/>
</dbReference>
<dbReference type="InterPro" id="IPR050582">
    <property type="entry name" value="HAD-like_SerB"/>
</dbReference>